<organism evidence="1 2">
    <name type="scientific">Levilactobacillus suantsaiihabitans</name>
    <dbReference type="NCBI Taxonomy" id="2487722"/>
    <lineage>
        <taxon>Bacteria</taxon>
        <taxon>Bacillati</taxon>
        <taxon>Bacillota</taxon>
        <taxon>Bacilli</taxon>
        <taxon>Lactobacillales</taxon>
        <taxon>Lactobacillaceae</taxon>
        <taxon>Levilactobacillus</taxon>
    </lineage>
</organism>
<sequence>MTTRKRLARLGNDQRHRFQGTFERYGLKAGYRGQEATILLREVRLLGNQQLMTDHLWFNLTKGFQKLGQLKAGDVIQFDGRVNSYLKGYQGNLFAATEIDYQVSWPTKITRISGGKRPPLPNWWELVDFIQDRNQA</sequence>
<keyword evidence="2" id="KW-1185">Reference proteome</keyword>
<dbReference type="Proteomes" id="UP000297348">
    <property type="component" value="Unassembled WGS sequence"/>
</dbReference>
<name>A0A4Z0JF01_9LACO</name>
<accession>A0A4Z0JF01</accession>
<dbReference type="EMBL" id="RKLX01000001">
    <property type="protein sequence ID" value="TGD20384.1"/>
    <property type="molecule type" value="Genomic_DNA"/>
</dbReference>
<protein>
    <submittedName>
        <fullName evidence="1">Uncharacterized protein</fullName>
    </submittedName>
</protein>
<gene>
    <name evidence="1" type="ORF">EGT51_01130</name>
</gene>
<comment type="caution">
    <text evidence="1">The sequence shown here is derived from an EMBL/GenBank/DDBJ whole genome shotgun (WGS) entry which is preliminary data.</text>
</comment>
<dbReference type="OrthoDB" id="2990146at2"/>
<dbReference type="RefSeq" id="WP_135366953.1">
    <property type="nucleotide sequence ID" value="NZ_RKLX01000001.1"/>
</dbReference>
<evidence type="ECO:0000313" key="1">
    <source>
        <dbReference type="EMBL" id="TGD20384.1"/>
    </source>
</evidence>
<proteinExistence type="predicted"/>
<evidence type="ECO:0000313" key="2">
    <source>
        <dbReference type="Proteomes" id="UP000297348"/>
    </source>
</evidence>
<dbReference type="AlphaFoldDB" id="A0A4Z0JF01"/>
<reference evidence="1 2" key="1">
    <citation type="submission" date="2018-10" db="EMBL/GenBank/DDBJ databases">
        <title>Lactobacillus sp. R7 and Lactobacillus sp. R19 isolated from fermented mustard green product of Taiwan.</title>
        <authorList>
            <person name="Lin S.-T."/>
        </authorList>
    </citation>
    <scope>NUCLEOTIDE SEQUENCE [LARGE SCALE GENOMIC DNA]</scope>
    <source>
        <strain evidence="1 2">BCRC 81129</strain>
    </source>
</reference>